<feature type="region of interest" description="Disordered" evidence="1">
    <location>
        <begin position="410"/>
        <end position="511"/>
    </location>
</feature>
<dbReference type="Proteomes" id="UP000703269">
    <property type="component" value="Unassembled WGS sequence"/>
</dbReference>
<feature type="compositionally biased region" description="Low complexity" evidence="1">
    <location>
        <begin position="480"/>
        <end position="500"/>
    </location>
</feature>
<feature type="compositionally biased region" description="Basic and acidic residues" evidence="1">
    <location>
        <begin position="129"/>
        <end position="145"/>
    </location>
</feature>
<name>A0A9P3GBT9_9APHY</name>
<feature type="region of interest" description="Disordered" evidence="1">
    <location>
        <begin position="127"/>
        <end position="235"/>
    </location>
</feature>
<dbReference type="InterPro" id="IPR001138">
    <property type="entry name" value="Zn2Cys6_DnaBD"/>
</dbReference>
<sequence length="1160" mass="127204">MSNLPDPNLGLSAFTGRLEDPEFSFAPFDPAEPLPEYTRSWGPHLCRPPQLPEHYDTRIDPNHIFLFAVHPITGIKRDFYVTPKPCEYCAKIRQVCSRSRPSCQRCAVSGDPDRVCHVEAGWVKLPGPKCEKPKLQKRAGKDGKPAKARASTSDNQPAAKRARTIAPHPFDESLSPLSSTPTPSNHYEPMPLPKKPPPKRVAPIIRGENGRSAQNAQNAAAASASTSGKEAVNGRKRVVPAKPGVRRGKRVGKRNIVDGKGKEAEEGRWVASDGTIWHVVRPPPGPLPTSTPKSLAKLLHDEPAPPSKFTPQGQPRIWAKSKAEFLEILPDLADAMKGTGPGVHMEYASLEPPMVYLEGHAWPKDSLTAEGNAEITLVRDFTIAVERAKGNAGTRIDYGGGDMMLVDEISQSRSSTSTPSMLTPRSQSVADARPSAVSCHPSQALSARYSVPTSTPQPHASSSRQTEDPSGGSGDQSIRKSQSLSPAKPASQAPAAPSLSGMFGGRNNSIHQSNWPIYQQLGNNWQAEGGRRPSDASASRPSMSPGLARKDDSDSCKFPSPSSRTYKMGEDFRERALGEGPNIGGPQLRAASFVPRAAPLQPPPPAMDDASSDDDLPNGRYAHSQAKSAPRHYASSAMYEASDKIIRTAKDMDGLNRNLISYLPLHDPVRKVLDKALTAEEERSNFVPGEVPQDIKHLLDCKMYHIPVVLVVSRDYSLLPFHLPEDCGICVLGFYKIVELERTTLIQDEDDEERTVRVNWHFKLRWVPGGENAAEDQQPSHPWWRHPSASPVADMDEPSPYSLLPMHLRSQFDKPSFEPTVASEVIISKGWHCVKCGRLNVQRLLCFQKCETCQFGNDALPVDALYVRDPHKMTPDATPVDTYPENVTVSTHEGEKGGVRTFVYSIGDSTKIKHIFTCNRAKTQVAANKLFIDIQMEVPLVWQGAKTKIASGPYFACLIGVGHEGHPPSIGWTQVPPTVKLAREIMETWAMKYAQEEHFRIDQLTIIAWHVAGSRKGTVLPNRGRTIGMLCLGADLELTITPKRGFPVQTSRSDSKQPDRASARQAGPVAMKVDESDDEFRAVFDGPLSDSSDDEALSSRRPPKTQVKVEKKSTQSMLITMVHGDILLLSGDEFEYALHRTGMGMLLVGTQYAKGMIRNG</sequence>
<dbReference type="AlphaFoldDB" id="A0A9P3GBT9"/>
<feature type="compositionally biased region" description="Low complexity" evidence="1">
    <location>
        <begin position="212"/>
        <end position="225"/>
    </location>
</feature>
<dbReference type="GO" id="GO:0008270">
    <property type="term" value="F:zinc ion binding"/>
    <property type="evidence" value="ECO:0007669"/>
    <property type="project" value="InterPro"/>
</dbReference>
<comment type="caution">
    <text evidence="2">The sequence shown here is derived from an EMBL/GenBank/DDBJ whole genome shotgun (WGS) entry which is preliminary data.</text>
</comment>
<dbReference type="GO" id="GO:0000981">
    <property type="term" value="F:DNA-binding transcription factor activity, RNA polymerase II-specific"/>
    <property type="evidence" value="ECO:0007669"/>
    <property type="project" value="InterPro"/>
</dbReference>
<feature type="region of interest" description="Disordered" evidence="1">
    <location>
        <begin position="1043"/>
        <end position="1112"/>
    </location>
</feature>
<feature type="compositionally biased region" description="Low complexity" evidence="1">
    <location>
        <begin position="535"/>
        <end position="545"/>
    </location>
</feature>
<organism evidence="2 3">
    <name type="scientific">Phanerochaete sordida</name>
    <dbReference type="NCBI Taxonomy" id="48140"/>
    <lineage>
        <taxon>Eukaryota</taxon>
        <taxon>Fungi</taxon>
        <taxon>Dikarya</taxon>
        <taxon>Basidiomycota</taxon>
        <taxon>Agaricomycotina</taxon>
        <taxon>Agaricomycetes</taxon>
        <taxon>Polyporales</taxon>
        <taxon>Phanerochaetaceae</taxon>
        <taxon>Phanerochaete</taxon>
    </lineage>
</organism>
<feature type="compositionally biased region" description="Low complexity" evidence="1">
    <location>
        <begin position="411"/>
        <end position="426"/>
    </location>
</feature>
<evidence type="ECO:0000256" key="1">
    <source>
        <dbReference type="SAM" id="MobiDB-lite"/>
    </source>
</evidence>
<feature type="compositionally biased region" description="Low complexity" evidence="1">
    <location>
        <begin position="173"/>
        <end position="184"/>
    </location>
</feature>
<evidence type="ECO:0000313" key="2">
    <source>
        <dbReference type="EMBL" id="GJE93213.1"/>
    </source>
</evidence>
<feature type="compositionally biased region" description="Basic and acidic residues" evidence="1">
    <location>
        <begin position="1053"/>
        <end position="1062"/>
    </location>
</feature>
<dbReference type="OrthoDB" id="2678679at2759"/>
<feature type="region of interest" description="Disordered" evidence="1">
    <location>
        <begin position="596"/>
        <end position="634"/>
    </location>
</feature>
<feature type="compositionally biased region" description="Polar residues" evidence="1">
    <location>
        <begin position="440"/>
        <end position="464"/>
    </location>
</feature>
<gene>
    <name evidence="2" type="ORF">PsYK624_093720</name>
</gene>
<protein>
    <submittedName>
        <fullName evidence="2">Zn(II)2Cys6 transcription factor</fullName>
    </submittedName>
</protein>
<reference evidence="2 3" key="1">
    <citation type="submission" date="2021-08" db="EMBL/GenBank/DDBJ databases">
        <title>Draft Genome Sequence of Phanerochaete sordida strain YK-624.</title>
        <authorList>
            <person name="Mori T."/>
            <person name="Dohra H."/>
            <person name="Suzuki T."/>
            <person name="Kawagishi H."/>
            <person name="Hirai H."/>
        </authorList>
    </citation>
    <scope>NUCLEOTIDE SEQUENCE [LARGE SCALE GENOMIC DNA]</scope>
    <source>
        <strain evidence="2 3">YK-624</strain>
    </source>
</reference>
<feature type="region of interest" description="Disordered" evidence="1">
    <location>
        <begin position="525"/>
        <end position="568"/>
    </location>
</feature>
<evidence type="ECO:0000313" key="3">
    <source>
        <dbReference type="Proteomes" id="UP000703269"/>
    </source>
</evidence>
<proteinExistence type="predicted"/>
<dbReference type="CDD" id="cd00067">
    <property type="entry name" value="GAL4"/>
    <property type="match status" value="1"/>
</dbReference>
<accession>A0A9P3GBT9</accession>
<dbReference type="EMBL" id="BPQB01000031">
    <property type="protein sequence ID" value="GJE93213.1"/>
    <property type="molecule type" value="Genomic_DNA"/>
</dbReference>
<keyword evidence="3" id="KW-1185">Reference proteome</keyword>